<dbReference type="InterPro" id="IPR029045">
    <property type="entry name" value="ClpP/crotonase-like_dom_sf"/>
</dbReference>
<evidence type="ECO:0000313" key="13">
    <source>
        <dbReference type="Proteomes" id="UP001144204"/>
    </source>
</evidence>
<dbReference type="GO" id="GO:0009317">
    <property type="term" value="C:acetyl-CoA carboxylase complex"/>
    <property type="evidence" value="ECO:0007669"/>
    <property type="project" value="InterPro"/>
</dbReference>
<feature type="domain" description="CoA carboxyltransferase C-terminal" evidence="11">
    <location>
        <begin position="1"/>
        <end position="237"/>
    </location>
</feature>
<dbReference type="InterPro" id="IPR011763">
    <property type="entry name" value="COA_CT_C"/>
</dbReference>
<evidence type="ECO:0000256" key="7">
    <source>
        <dbReference type="ARBA" id="ARBA00022840"/>
    </source>
</evidence>
<evidence type="ECO:0000259" key="11">
    <source>
        <dbReference type="PROSITE" id="PS50989"/>
    </source>
</evidence>
<evidence type="ECO:0000256" key="5">
    <source>
        <dbReference type="ARBA" id="ARBA00022741"/>
    </source>
</evidence>
<evidence type="ECO:0000313" key="12">
    <source>
        <dbReference type="EMBL" id="GLB46479.1"/>
    </source>
</evidence>
<organism evidence="12 13">
    <name type="scientific">Philodulcilactobacillus myokoensis</name>
    <dbReference type="NCBI Taxonomy" id="2929573"/>
    <lineage>
        <taxon>Bacteria</taxon>
        <taxon>Bacillati</taxon>
        <taxon>Bacillota</taxon>
        <taxon>Bacilli</taxon>
        <taxon>Lactobacillales</taxon>
        <taxon>Lactobacillaceae</taxon>
        <taxon>Philodulcilactobacillus</taxon>
    </lineage>
</organism>
<dbReference type="EMBL" id="BRPL01000002">
    <property type="protein sequence ID" value="GLB46479.1"/>
    <property type="molecule type" value="Genomic_DNA"/>
</dbReference>
<dbReference type="NCBIfam" id="NF041504">
    <property type="entry name" value="AccA_sub"/>
    <property type="match status" value="1"/>
</dbReference>
<evidence type="ECO:0000256" key="6">
    <source>
        <dbReference type="ARBA" id="ARBA00022832"/>
    </source>
</evidence>
<reference evidence="12" key="1">
    <citation type="submission" date="2022-07" db="EMBL/GenBank/DDBJ databases">
        <authorList>
            <person name="Kouya T."/>
            <person name="Ishiyama Y."/>
        </authorList>
    </citation>
    <scope>NUCLEOTIDE SEQUENCE</scope>
    <source>
        <strain evidence="12">WR16-4</strain>
    </source>
</reference>
<dbReference type="GO" id="GO:0006633">
    <property type="term" value="P:fatty acid biosynthetic process"/>
    <property type="evidence" value="ECO:0007669"/>
    <property type="project" value="UniProtKB-KW"/>
</dbReference>
<evidence type="ECO:0000256" key="9">
    <source>
        <dbReference type="ARBA" id="ARBA00023160"/>
    </source>
</evidence>
<dbReference type="PANTHER" id="PTHR42853">
    <property type="entry name" value="ACETYL-COENZYME A CARBOXYLASE CARBOXYL TRANSFERASE SUBUNIT ALPHA"/>
    <property type="match status" value="1"/>
</dbReference>
<accession>A0A9W6EST8</accession>
<keyword evidence="4 12" id="KW-0808">Transferase</keyword>
<evidence type="ECO:0000256" key="3">
    <source>
        <dbReference type="ARBA" id="ARBA00022516"/>
    </source>
</evidence>
<dbReference type="PROSITE" id="PS50989">
    <property type="entry name" value="COA_CT_CTER"/>
    <property type="match status" value="1"/>
</dbReference>
<dbReference type="RefSeq" id="WP_286135944.1">
    <property type="nucleotide sequence ID" value="NZ_BRPL01000002.1"/>
</dbReference>
<dbReference type="Pfam" id="PF03255">
    <property type="entry name" value="ACCA"/>
    <property type="match status" value="1"/>
</dbReference>
<dbReference type="GO" id="GO:0003989">
    <property type="term" value="F:acetyl-CoA carboxylase activity"/>
    <property type="evidence" value="ECO:0007669"/>
    <property type="project" value="InterPro"/>
</dbReference>
<keyword evidence="7" id="KW-0067">ATP-binding</keyword>
<keyword evidence="3" id="KW-0444">Lipid biosynthesis</keyword>
<name>A0A9W6EST8_9LACO</name>
<evidence type="ECO:0000256" key="8">
    <source>
        <dbReference type="ARBA" id="ARBA00023098"/>
    </source>
</evidence>
<evidence type="ECO:0000256" key="10">
    <source>
        <dbReference type="ARBA" id="ARBA00049152"/>
    </source>
</evidence>
<comment type="catalytic activity">
    <reaction evidence="10">
        <text>N(6)-carboxybiotinyl-L-lysyl-[protein] + acetyl-CoA = N(6)-biotinyl-L-lysyl-[protein] + malonyl-CoA</text>
        <dbReference type="Rhea" id="RHEA:54728"/>
        <dbReference type="Rhea" id="RHEA-COMP:10505"/>
        <dbReference type="Rhea" id="RHEA-COMP:10506"/>
        <dbReference type="ChEBI" id="CHEBI:57288"/>
        <dbReference type="ChEBI" id="CHEBI:57384"/>
        <dbReference type="ChEBI" id="CHEBI:83144"/>
        <dbReference type="ChEBI" id="CHEBI:83145"/>
        <dbReference type="EC" id="2.1.3.15"/>
    </reaction>
</comment>
<dbReference type="PRINTS" id="PR01069">
    <property type="entry name" value="ACCCTRFRASEA"/>
</dbReference>
<keyword evidence="9" id="KW-0275">Fatty acid biosynthesis</keyword>
<dbReference type="GO" id="GO:0005524">
    <property type="term" value="F:ATP binding"/>
    <property type="evidence" value="ECO:0007669"/>
    <property type="project" value="UniProtKB-KW"/>
</dbReference>
<keyword evidence="13" id="KW-1185">Reference proteome</keyword>
<evidence type="ECO:0000256" key="4">
    <source>
        <dbReference type="ARBA" id="ARBA00022679"/>
    </source>
</evidence>
<dbReference type="EC" id="2.1.3.15" evidence="2"/>
<comment type="caution">
    <text evidence="12">The sequence shown here is derived from an EMBL/GenBank/DDBJ whole genome shotgun (WGS) entry which is preliminary data.</text>
</comment>
<dbReference type="PANTHER" id="PTHR42853:SF3">
    <property type="entry name" value="ACETYL-COENZYME A CARBOXYLASE CARBOXYL TRANSFERASE SUBUNIT ALPHA, CHLOROPLASTIC"/>
    <property type="match status" value="1"/>
</dbReference>
<reference evidence="12" key="2">
    <citation type="journal article" date="2023" name="PLoS ONE">
        <title>Philodulcilactobacillus myokoensis gen. nov., sp. nov., a fructophilic, acidophilic, and agar-phobic lactic acid bacterium isolated from fermented vegetable extracts.</title>
        <authorList>
            <person name="Kouya T."/>
            <person name="Ishiyama Y."/>
            <person name="Ohashi S."/>
            <person name="Kumakubo R."/>
            <person name="Yamazaki T."/>
            <person name="Otaki T."/>
        </authorList>
    </citation>
    <scope>NUCLEOTIDE SEQUENCE</scope>
    <source>
        <strain evidence="12">WR16-4</strain>
    </source>
</reference>
<comment type="pathway">
    <text evidence="1">Lipid metabolism; malonyl-CoA biosynthesis; malonyl-CoA from acetyl-CoA: step 1/1.</text>
</comment>
<keyword evidence="6" id="KW-0276">Fatty acid metabolism</keyword>
<dbReference type="InterPro" id="IPR001095">
    <property type="entry name" value="Acetyl_CoA_COase_a_su"/>
</dbReference>
<dbReference type="Gene3D" id="3.90.226.10">
    <property type="entry name" value="2-enoyl-CoA Hydratase, Chain A, domain 1"/>
    <property type="match status" value="1"/>
</dbReference>
<dbReference type="SUPFAM" id="SSF52096">
    <property type="entry name" value="ClpP/crotonase"/>
    <property type="match status" value="1"/>
</dbReference>
<sequence>MTKKISAYDRVLAARSAKKISIKKLVAGICDDFIELHGDRAYGDDPAVYAGIGLIGKQPVTIVSIQKGQDQKQNMARHFGSAEPDGYRKALRLMKQANKFNRPIIALINTPGAYPGVDAEYHGQGYMIAQSLIQGIKLKVPYISIIVGEGGSGGALALAVGDSVWAFENSVYSILSPEGYATILWKDSSRVKEAAAAMKLTPKDLLSMHVIDKIVPEVHDQKSMTQFKDALSHKIDELKQMSVEERLKKRYQRYRNFN</sequence>
<dbReference type="GO" id="GO:0016743">
    <property type="term" value="F:carboxyl- or carbamoyltransferase activity"/>
    <property type="evidence" value="ECO:0007669"/>
    <property type="project" value="InterPro"/>
</dbReference>
<protein>
    <recommendedName>
        <fullName evidence="2">acetyl-CoA carboxytransferase</fullName>
        <ecNumber evidence="2">2.1.3.15</ecNumber>
    </recommendedName>
</protein>
<proteinExistence type="predicted"/>
<gene>
    <name evidence="12" type="primary">accA2</name>
    <name evidence="12" type="ORF">WR164_04580</name>
</gene>
<evidence type="ECO:0000256" key="2">
    <source>
        <dbReference type="ARBA" id="ARBA00011883"/>
    </source>
</evidence>
<keyword evidence="8" id="KW-0443">Lipid metabolism</keyword>
<evidence type="ECO:0000256" key="1">
    <source>
        <dbReference type="ARBA" id="ARBA00004956"/>
    </source>
</evidence>
<dbReference type="AlphaFoldDB" id="A0A9W6EST8"/>
<dbReference type="Proteomes" id="UP001144204">
    <property type="component" value="Unassembled WGS sequence"/>
</dbReference>
<keyword evidence="5" id="KW-0547">Nucleotide-binding</keyword>